<accession>A0ABR0B9L6</accession>
<feature type="region of interest" description="Disordered" evidence="1">
    <location>
        <begin position="378"/>
        <end position="399"/>
    </location>
</feature>
<dbReference type="Proteomes" id="UP001234178">
    <property type="component" value="Unassembled WGS sequence"/>
</dbReference>
<reference evidence="2 3" key="1">
    <citation type="journal article" date="2023" name="Nucleic Acids Res.">
        <title>The hologenome of Daphnia magna reveals possible DNA methylation and microbiome-mediated evolution of the host genome.</title>
        <authorList>
            <person name="Chaturvedi A."/>
            <person name="Li X."/>
            <person name="Dhandapani V."/>
            <person name="Marshall H."/>
            <person name="Kissane S."/>
            <person name="Cuenca-Cambronero M."/>
            <person name="Asole G."/>
            <person name="Calvet F."/>
            <person name="Ruiz-Romero M."/>
            <person name="Marangio P."/>
            <person name="Guigo R."/>
            <person name="Rago D."/>
            <person name="Mirbahai L."/>
            <person name="Eastwood N."/>
            <person name="Colbourne J.K."/>
            <person name="Zhou J."/>
            <person name="Mallon E."/>
            <person name="Orsini L."/>
        </authorList>
    </citation>
    <scope>NUCLEOTIDE SEQUENCE [LARGE SCALE GENOMIC DNA]</scope>
    <source>
        <strain evidence="2">LRV0_1</strain>
    </source>
</reference>
<feature type="non-terminal residue" evidence="2">
    <location>
        <position position="399"/>
    </location>
</feature>
<keyword evidence="3" id="KW-1185">Reference proteome</keyword>
<evidence type="ECO:0000313" key="3">
    <source>
        <dbReference type="Proteomes" id="UP001234178"/>
    </source>
</evidence>
<comment type="caution">
    <text evidence="2">The sequence shown here is derived from an EMBL/GenBank/DDBJ whole genome shotgun (WGS) entry which is preliminary data.</text>
</comment>
<dbReference type="EMBL" id="JAOYFB010000041">
    <property type="protein sequence ID" value="KAK4045267.1"/>
    <property type="molecule type" value="Genomic_DNA"/>
</dbReference>
<name>A0ABR0B9L6_9CRUS</name>
<sequence length="399" mass="44747">MRSSATTTTPASTSEWIIDWAVRPSAFFSVGRPWLRRMMRPRVKQFPVGRERTSRIIPWVTLKREVFNHMFGRLGDDAPLDVKAFPPRSACDLTEVADREEDRLVAVEFAQLRKENRSNRDIDANAERIGAGNDLEQPFLGELFYQEAVAREEPRVVNADAVAEKTLQLTAVGALEMDAYQRLGDLLLLLFGADVDAHEVLRLFRTGALGEIHQIDRRFSRFEKVIDGLVKRSLFVGKVERDRAEVAPNGDGLAACQPREFLLKEGRIAESGAHEEELGLRQREQRDLPGPPAFAVRIVMKLVNNDGANVGSSPLGEADVRENFGGATDGPRLSIDARIAGRDTDPFRREQTDKIEELFVRQCLNRGRVVTALRASEGTEVGRQGDHALPRTGRRREDD</sequence>
<gene>
    <name evidence="2" type="ORF">OUZ56_032676</name>
</gene>
<organism evidence="2 3">
    <name type="scientific">Daphnia magna</name>
    <dbReference type="NCBI Taxonomy" id="35525"/>
    <lineage>
        <taxon>Eukaryota</taxon>
        <taxon>Metazoa</taxon>
        <taxon>Ecdysozoa</taxon>
        <taxon>Arthropoda</taxon>
        <taxon>Crustacea</taxon>
        <taxon>Branchiopoda</taxon>
        <taxon>Diplostraca</taxon>
        <taxon>Cladocera</taxon>
        <taxon>Anomopoda</taxon>
        <taxon>Daphniidae</taxon>
        <taxon>Daphnia</taxon>
    </lineage>
</organism>
<feature type="compositionally biased region" description="Basic and acidic residues" evidence="1">
    <location>
        <begin position="383"/>
        <end position="399"/>
    </location>
</feature>
<proteinExistence type="predicted"/>
<protein>
    <submittedName>
        <fullName evidence="2">Uncharacterized protein</fullName>
    </submittedName>
</protein>
<evidence type="ECO:0000256" key="1">
    <source>
        <dbReference type="SAM" id="MobiDB-lite"/>
    </source>
</evidence>
<evidence type="ECO:0000313" key="2">
    <source>
        <dbReference type="EMBL" id="KAK4045267.1"/>
    </source>
</evidence>